<dbReference type="InterPro" id="IPR015943">
    <property type="entry name" value="WD40/YVTN_repeat-like_dom_sf"/>
</dbReference>
<gene>
    <name evidence="3" type="ORF">UCREL1_8893</name>
</gene>
<protein>
    <submittedName>
        <fullName evidence="3">Putative carboxy--muconate protein</fullName>
    </submittedName>
</protein>
<dbReference type="OMA" id="CANAVWV"/>
<keyword evidence="2" id="KW-0732">Signal</keyword>
<dbReference type="PANTHER" id="PTHR30344:SF4">
    <property type="entry name" value="CYCLASE, PUTATIVE (AFU_ORTHOLOGUE AFUA_6G11580)-RELATED"/>
    <property type="match status" value="1"/>
</dbReference>
<reference evidence="4" key="1">
    <citation type="journal article" date="2013" name="Genome Announc.">
        <title>Draft genome sequence of the grapevine dieback fungus Eutypa lata UCR-EL1.</title>
        <authorList>
            <person name="Blanco-Ulate B."/>
            <person name="Rolshausen P.E."/>
            <person name="Cantu D."/>
        </authorList>
    </citation>
    <scope>NUCLEOTIDE SEQUENCE [LARGE SCALE GENOMIC DNA]</scope>
    <source>
        <strain evidence="4">UCR-EL1</strain>
    </source>
</reference>
<comment type="similarity">
    <text evidence="1">Belongs to the cycloisomerase 2 family.</text>
</comment>
<keyword evidence="4" id="KW-1185">Reference proteome</keyword>
<dbReference type="HOGENOM" id="CLU_045869_0_0_1"/>
<dbReference type="InterPro" id="IPR019405">
    <property type="entry name" value="Lactonase_7-beta_prop"/>
</dbReference>
<dbReference type="SUPFAM" id="SSF75011">
    <property type="entry name" value="3-carboxy-cis,cis-mucoante lactonizing enzyme"/>
    <property type="match status" value="1"/>
</dbReference>
<proteinExistence type="inferred from homology"/>
<dbReference type="OrthoDB" id="1715191at2759"/>
<sequence length="325" mass="35296">MHGPRIFFPTISLIGVTFAATHDLIVGTFSGGHLYTVRFDDEQLTLEEVGATRVPYPNSWLALSHDKKHLYGTAFNANPPGFIGYTLESSTRIRGHDLIHAGGDCNGSAIYVEASPDPPYSVYGSFFWRRAGCGAVLSADGGANVVQNFTYELDTSGVHGIALSKPGSRFLYSADDPGNALWTHRLDPDNGGRVVELVARLPASPDHAHPRHVVTHPQGKHLYVVYEGSSEVAQYDIVDPETGIPSFSGVRYPLLRPHQDPADFWADEVALSATGAYLWATNRAYGDDDGGRKGYISAFSLDEAGAILRQNFLLETMTSGGWANR</sequence>
<feature type="chain" id="PRO_5004084669" evidence="2">
    <location>
        <begin position="20"/>
        <end position="325"/>
    </location>
</feature>
<dbReference type="AlphaFoldDB" id="M7SJ10"/>
<dbReference type="eggNOG" id="ENOG502RZKQ">
    <property type="taxonomic scope" value="Eukaryota"/>
</dbReference>
<dbReference type="InterPro" id="IPR050282">
    <property type="entry name" value="Cycloisomerase_2"/>
</dbReference>
<evidence type="ECO:0000313" key="4">
    <source>
        <dbReference type="Proteomes" id="UP000012174"/>
    </source>
</evidence>
<dbReference type="EMBL" id="KB707118">
    <property type="protein sequence ID" value="EMR64137.1"/>
    <property type="molecule type" value="Genomic_DNA"/>
</dbReference>
<dbReference type="Proteomes" id="UP000012174">
    <property type="component" value="Unassembled WGS sequence"/>
</dbReference>
<evidence type="ECO:0000256" key="1">
    <source>
        <dbReference type="ARBA" id="ARBA00005564"/>
    </source>
</evidence>
<feature type="signal peptide" evidence="2">
    <location>
        <begin position="1"/>
        <end position="19"/>
    </location>
</feature>
<evidence type="ECO:0000256" key="2">
    <source>
        <dbReference type="SAM" id="SignalP"/>
    </source>
</evidence>
<dbReference type="PANTHER" id="PTHR30344">
    <property type="entry name" value="6-PHOSPHOGLUCONOLACTONASE-RELATED"/>
    <property type="match status" value="1"/>
</dbReference>
<dbReference type="GO" id="GO:0017057">
    <property type="term" value="F:6-phosphogluconolactonase activity"/>
    <property type="evidence" value="ECO:0007669"/>
    <property type="project" value="TreeGrafter"/>
</dbReference>
<dbReference type="Pfam" id="PF10282">
    <property type="entry name" value="Lactonase"/>
    <property type="match status" value="1"/>
</dbReference>
<dbReference type="Gene3D" id="2.130.10.10">
    <property type="entry name" value="YVTN repeat-like/Quinoprotein amine dehydrogenase"/>
    <property type="match status" value="1"/>
</dbReference>
<organism evidence="3 4">
    <name type="scientific">Eutypa lata (strain UCR-EL1)</name>
    <name type="common">Grapevine dieback disease fungus</name>
    <name type="synonym">Eutypa armeniacae</name>
    <dbReference type="NCBI Taxonomy" id="1287681"/>
    <lineage>
        <taxon>Eukaryota</taxon>
        <taxon>Fungi</taxon>
        <taxon>Dikarya</taxon>
        <taxon>Ascomycota</taxon>
        <taxon>Pezizomycotina</taxon>
        <taxon>Sordariomycetes</taxon>
        <taxon>Xylariomycetidae</taxon>
        <taxon>Xylariales</taxon>
        <taxon>Diatrypaceae</taxon>
        <taxon>Eutypa</taxon>
    </lineage>
</organism>
<evidence type="ECO:0000313" key="3">
    <source>
        <dbReference type="EMBL" id="EMR64137.1"/>
    </source>
</evidence>
<dbReference type="KEGG" id="ela:UCREL1_8893"/>
<accession>M7SJ10</accession>
<name>M7SJ10_EUTLA</name>